<comment type="subcellular location">
    <subcellularLocation>
        <location evidence="1">Membrane</location>
        <topology evidence="1">Multi-pass membrane protein</topology>
    </subcellularLocation>
</comment>
<reference evidence="7 8" key="1">
    <citation type="submission" date="2010-09" db="EMBL/GenBank/DDBJ databases">
        <authorList>
            <person name="Harkins D.M."/>
            <person name="Madupu R."/>
            <person name="Durkin A.S."/>
            <person name="Torralba M."/>
            <person name="Methe B."/>
            <person name="Sutton G.G."/>
            <person name="Nelson K.E."/>
        </authorList>
    </citation>
    <scope>NUCLEOTIDE SEQUENCE [LARGE SCALE GENOMIC DNA]</scope>
    <source>
        <strain evidence="7 8">CRIS 21A-A</strain>
    </source>
</reference>
<dbReference type="AlphaFoldDB" id="E1GUF2"/>
<organism evidence="7 8">
    <name type="scientific">Prevotella amnii CRIS 21A-A</name>
    <dbReference type="NCBI Taxonomy" id="679191"/>
    <lineage>
        <taxon>Bacteria</taxon>
        <taxon>Pseudomonadati</taxon>
        <taxon>Bacteroidota</taxon>
        <taxon>Bacteroidia</taxon>
        <taxon>Bacteroidales</taxon>
        <taxon>Prevotellaceae</taxon>
        <taxon>Prevotella</taxon>
    </lineage>
</organism>
<feature type="transmembrane region" description="Helical" evidence="5">
    <location>
        <begin position="90"/>
        <end position="107"/>
    </location>
</feature>
<dbReference type="Proteomes" id="UP000016016">
    <property type="component" value="Unassembled WGS sequence"/>
</dbReference>
<accession>E1GUF2</accession>
<dbReference type="SUPFAM" id="SSF144091">
    <property type="entry name" value="Rhomboid-like"/>
    <property type="match status" value="1"/>
</dbReference>
<feature type="domain" description="Peptidase S54 rhomboid" evidence="6">
    <location>
        <begin position="29"/>
        <end position="147"/>
    </location>
</feature>
<dbReference type="InterPro" id="IPR022764">
    <property type="entry name" value="Peptidase_S54_rhomboid_dom"/>
</dbReference>
<dbReference type="Gene3D" id="1.20.1540.10">
    <property type="entry name" value="Rhomboid-like"/>
    <property type="match status" value="1"/>
</dbReference>
<dbReference type="GO" id="GO:0016020">
    <property type="term" value="C:membrane"/>
    <property type="evidence" value="ECO:0007669"/>
    <property type="project" value="UniProtKB-SubCell"/>
</dbReference>
<dbReference type="Pfam" id="PF01694">
    <property type="entry name" value="Rhomboid"/>
    <property type="match status" value="1"/>
</dbReference>
<evidence type="ECO:0000313" key="7">
    <source>
        <dbReference type="EMBL" id="EFN91743.1"/>
    </source>
</evidence>
<dbReference type="eggNOG" id="ENOG50341PV">
    <property type="taxonomic scope" value="Bacteria"/>
</dbReference>
<evidence type="ECO:0000259" key="6">
    <source>
        <dbReference type="Pfam" id="PF01694"/>
    </source>
</evidence>
<gene>
    <name evidence="7" type="ORF">HMPREF9018_0453</name>
</gene>
<proteinExistence type="predicted"/>
<evidence type="ECO:0000256" key="1">
    <source>
        <dbReference type="ARBA" id="ARBA00004141"/>
    </source>
</evidence>
<dbReference type="InterPro" id="IPR035952">
    <property type="entry name" value="Rhomboid-like_sf"/>
</dbReference>
<protein>
    <recommendedName>
        <fullName evidence="6">Peptidase S54 rhomboid domain-containing protein</fullName>
    </recommendedName>
</protein>
<feature type="transmembrane region" description="Helical" evidence="5">
    <location>
        <begin position="137"/>
        <end position="155"/>
    </location>
</feature>
<evidence type="ECO:0000256" key="2">
    <source>
        <dbReference type="ARBA" id="ARBA00022692"/>
    </source>
</evidence>
<feature type="transmembrane region" description="Helical" evidence="5">
    <location>
        <begin position="114"/>
        <end position="131"/>
    </location>
</feature>
<evidence type="ECO:0000256" key="5">
    <source>
        <dbReference type="SAM" id="Phobius"/>
    </source>
</evidence>
<evidence type="ECO:0000256" key="4">
    <source>
        <dbReference type="ARBA" id="ARBA00023136"/>
    </source>
</evidence>
<evidence type="ECO:0000313" key="8">
    <source>
        <dbReference type="Proteomes" id="UP000016016"/>
    </source>
</evidence>
<dbReference type="GO" id="GO:0004252">
    <property type="term" value="F:serine-type endopeptidase activity"/>
    <property type="evidence" value="ECO:0007669"/>
    <property type="project" value="InterPro"/>
</dbReference>
<keyword evidence="2 5" id="KW-0812">Transmembrane</keyword>
<name>E1GUF2_9BACT</name>
<keyword evidence="4 5" id="KW-0472">Membrane</keyword>
<feature type="transmembrane region" description="Helical" evidence="5">
    <location>
        <begin position="38"/>
        <end position="59"/>
    </location>
</feature>
<dbReference type="EMBL" id="ADFQ01000019">
    <property type="protein sequence ID" value="EFN91743.1"/>
    <property type="molecule type" value="Genomic_DNA"/>
</dbReference>
<comment type="caution">
    <text evidence="7">The sequence shown here is derived from an EMBL/GenBank/DDBJ whole genome shotgun (WGS) entry which is preliminary data.</text>
</comment>
<evidence type="ECO:0000256" key="3">
    <source>
        <dbReference type="ARBA" id="ARBA00022989"/>
    </source>
</evidence>
<keyword evidence="3 5" id="KW-1133">Transmembrane helix</keyword>
<sequence>MLLAFAVIVLSLIGSSNWYSIGIYAGGSWIGRLLYPFFHASVVHASLNAWCFICLMFIYDIKLTRVFVAYIVSVSFPIDTLSSFISFPPLPTVGMSGIVFFLFGSISFEVRKKLYYQSWMLFYLIVGFFFPNTNAWLHLYCYLCGVVFSLLNYPITICRKK</sequence>
<feature type="transmembrane region" description="Helical" evidence="5">
    <location>
        <begin position="66"/>
        <end position="84"/>
    </location>
</feature>